<sequence length="72" mass="7501">MDVPKHSNQAILSPLLHPLSLLRARLSAGALHHRAAAASRNCCSVGTTDVALPPPSLPPRAASLVRITPPLP</sequence>
<accession>A0AAD3SH26</accession>
<organism evidence="1 2">
    <name type="scientific">Nepenthes gracilis</name>
    <name type="common">Slender pitcher plant</name>
    <dbReference type="NCBI Taxonomy" id="150966"/>
    <lineage>
        <taxon>Eukaryota</taxon>
        <taxon>Viridiplantae</taxon>
        <taxon>Streptophyta</taxon>
        <taxon>Embryophyta</taxon>
        <taxon>Tracheophyta</taxon>
        <taxon>Spermatophyta</taxon>
        <taxon>Magnoliopsida</taxon>
        <taxon>eudicotyledons</taxon>
        <taxon>Gunneridae</taxon>
        <taxon>Pentapetalae</taxon>
        <taxon>Caryophyllales</taxon>
        <taxon>Nepenthaceae</taxon>
        <taxon>Nepenthes</taxon>
    </lineage>
</organism>
<name>A0AAD3SH26_NEPGR</name>
<dbReference type="EMBL" id="BSYO01000011">
    <property type="protein sequence ID" value="GMH11390.1"/>
    <property type="molecule type" value="Genomic_DNA"/>
</dbReference>
<comment type="caution">
    <text evidence="1">The sequence shown here is derived from an EMBL/GenBank/DDBJ whole genome shotgun (WGS) entry which is preliminary data.</text>
</comment>
<reference evidence="1" key="1">
    <citation type="submission" date="2023-05" db="EMBL/GenBank/DDBJ databases">
        <title>Nepenthes gracilis genome sequencing.</title>
        <authorList>
            <person name="Fukushima K."/>
        </authorList>
    </citation>
    <scope>NUCLEOTIDE SEQUENCE</scope>
    <source>
        <strain evidence="1">SING2019-196</strain>
    </source>
</reference>
<evidence type="ECO:0000313" key="2">
    <source>
        <dbReference type="Proteomes" id="UP001279734"/>
    </source>
</evidence>
<evidence type="ECO:0000313" key="1">
    <source>
        <dbReference type="EMBL" id="GMH11390.1"/>
    </source>
</evidence>
<protein>
    <submittedName>
        <fullName evidence="1">Uncharacterized protein</fullName>
    </submittedName>
</protein>
<dbReference type="AlphaFoldDB" id="A0AAD3SH26"/>
<gene>
    <name evidence="1" type="ORF">Nepgr_013231</name>
</gene>
<keyword evidence="2" id="KW-1185">Reference proteome</keyword>
<proteinExistence type="predicted"/>
<dbReference type="Proteomes" id="UP001279734">
    <property type="component" value="Unassembled WGS sequence"/>
</dbReference>